<dbReference type="AlphaFoldDB" id="A0A8I1GBX7"/>
<sequence length="255" mass="28329">MGRAKAAAKNFTVDMWWTGLNDVEVGLFVHSRHRAKSRQFTADSDVIGEVLEGGERAGLITYREGLWKSEDPGAKRVVLKLFTPAMTWRGSIDLLIGRSVQLSTGAGGFPVTSWSLNIDGHDQIVQVERSARKWPGMPEQFSFFLIEGGEARTYRLRQDWINFGGDYTLYDQTGARIGHLNGHVFHMAGRWDVTLDGAPSPLLATALQLIGGMLKFNGAARRHVGRVVRGVRQGAISLAIDKQEADLYLNPRRPR</sequence>
<gene>
    <name evidence="1" type="ORF">JDN41_05380</name>
</gene>
<dbReference type="EMBL" id="JAEMUK010000010">
    <property type="protein sequence ID" value="MBJ7542985.1"/>
    <property type="molecule type" value="Genomic_DNA"/>
</dbReference>
<proteinExistence type="predicted"/>
<name>A0A8I1GBX7_9HYPH</name>
<keyword evidence="2" id="KW-1185">Reference proteome</keyword>
<reference evidence="1 2" key="1">
    <citation type="submission" date="2020-12" db="EMBL/GenBank/DDBJ databases">
        <title>Revised draft genomes of Rhodomicrobium vannielii ATCC 17100 and Rhodomicrobium udaipurense JA643.</title>
        <authorList>
            <person name="Conners E.M."/>
            <person name="Davenport E.J."/>
            <person name="Bose A."/>
        </authorList>
    </citation>
    <scope>NUCLEOTIDE SEQUENCE [LARGE SCALE GENOMIC DNA]</scope>
    <source>
        <strain evidence="1 2">JA643</strain>
    </source>
</reference>
<evidence type="ECO:0000313" key="2">
    <source>
        <dbReference type="Proteomes" id="UP000623250"/>
    </source>
</evidence>
<dbReference type="Proteomes" id="UP000623250">
    <property type="component" value="Unassembled WGS sequence"/>
</dbReference>
<accession>A0A8I1GBX7</accession>
<organism evidence="1 2">
    <name type="scientific">Rhodomicrobium udaipurense</name>
    <dbReference type="NCBI Taxonomy" id="1202716"/>
    <lineage>
        <taxon>Bacteria</taxon>
        <taxon>Pseudomonadati</taxon>
        <taxon>Pseudomonadota</taxon>
        <taxon>Alphaproteobacteria</taxon>
        <taxon>Hyphomicrobiales</taxon>
        <taxon>Hyphomicrobiaceae</taxon>
        <taxon>Rhodomicrobium</taxon>
    </lineage>
</organism>
<protein>
    <submittedName>
        <fullName evidence="1">Uncharacterized protein</fullName>
    </submittedName>
</protein>
<evidence type="ECO:0000313" key="1">
    <source>
        <dbReference type="EMBL" id="MBJ7542985.1"/>
    </source>
</evidence>
<dbReference type="RefSeq" id="WP_037240536.1">
    <property type="nucleotide sequence ID" value="NZ_JAEMUK010000010.1"/>
</dbReference>
<comment type="caution">
    <text evidence="1">The sequence shown here is derived from an EMBL/GenBank/DDBJ whole genome shotgun (WGS) entry which is preliminary data.</text>
</comment>